<dbReference type="InterPro" id="IPR019098">
    <property type="entry name" value="Histone_chaperone_domain_CHZ"/>
</dbReference>
<organism evidence="9 10">
    <name type="scientific">Polyplosphaeria fusca</name>
    <dbReference type="NCBI Taxonomy" id="682080"/>
    <lineage>
        <taxon>Eukaryota</taxon>
        <taxon>Fungi</taxon>
        <taxon>Dikarya</taxon>
        <taxon>Ascomycota</taxon>
        <taxon>Pezizomycotina</taxon>
        <taxon>Dothideomycetes</taxon>
        <taxon>Pleosporomycetidae</taxon>
        <taxon>Pleosporales</taxon>
        <taxon>Tetraplosphaeriaceae</taxon>
        <taxon>Polyplosphaeria</taxon>
    </lineage>
</organism>
<evidence type="ECO:0000256" key="5">
    <source>
        <dbReference type="ARBA" id="ARBA00023242"/>
    </source>
</evidence>
<name>A0A9P4V297_9PLEO</name>
<comment type="similarity">
    <text evidence="3">Belongs to the CHZ1 family.</text>
</comment>
<evidence type="ECO:0000313" key="10">
    <source>
        <dbReference type="Proteomes" id="UP000799444"/>
    </source>
</evidence>
<evidence type="ECO:0000256" key="6">
    <source>
        <dbReference type="ARBA" id="ARBA00025877"/>
    </source>
</evidence>
<feature type="compositionally biased region" description="Acidic residues" evidence="7">
    <location>
        <begin position="32"/>
        <end position="52"/>
    </location>
</feature>
<dbReference type="AlphaFoldDB" id="A0A9P4V297"/>
<gene>
    <name evidence="9" type="ORF">EJ04DRAFT_524027</name>
</gene>
<evidence type="ECO:0000313" key="9">
    <source>
        <dbReference type="EMBL" id="KAF2734041.1"/>
    </source>
</evidence>
<comment type="function">
    <text evidence="1">Forms a chaperone-bound H2A.Z-H2B complex that acts as a source for SWR1 complex-dependent H2A to H2A.Z histone replacement in chromatin.</text>
</comment>
<dbReference type="SMART" id="SM01082">
    <property type="entry name" value="CHZ"/>
    <property type="match status" value="1"/>
</dbReference>
<protein>
    <recommendedName>
        <fullName evidence="8">Histone chaperone domain-containing protein</fullName>
    </recommendedName>
</protein>
<evidence type="ECO:0000259" key="8">
    <source>
        <dbReference type="SMART" id="SM01082"/>
    </source>
</evidence>
<keyword evidence="4" id="KW-0143">Chaperone</keyword>
<keyword evidence="10" id="KW-1185">Reference proteome</keyword>
<feature type="domain" description="Histone chaperone" evidence="8">
    <location>
        <begin position="74"/>
        <end position="109"/>
    </location>
</feature>
<feature type="region of interest" description="Disordered" evidence="7">
    <location>
        <begin position="90"/>
        <end position="128"/>
    </location>
</feature>
<sequence length="128" mass="14064">MADKSTDQSMEDVETNAPTGVVDKGKGKAPEAMEESAEDDSSDESGPEEPADEGTISSITLIRRKFILTAIVEPEDEDNMEEIDTGNIVGRRTRGKQIDFAEAAKNMDDEEDEDDDDDFNDPDDAMEE</sequence>
<comment type="subunit">
    <text evidence="6">Forms a heterotrimer with H2A.Z-H2B, stabilizing the association of the histone dimer. Also, with a lower affinity, forms a heterotrimer with H2A-H2B.</text>
</comment>
<dbReference type="Proteomes" id="UP000799444">
    <property type="component" value="Unassembled WGS sequence"/>
</dbReference>
<comment type="caution">
    <text evidence="9">The sequence shown here is derived from an EMBL/GenBank/DDBJ whole genome shotgun (WGS) entry which is preliminary data.</text>
</comment>
<feature type="region of interest" description="Disordered" evidence="7">
    <location>
        <begin position="1"/>
        <end position="60"/>
    </location>
</feature>
<dbReference type="GO" id="GO:0005634">
    <property type="term" value="C:nucleus"/>
    <property type="evidence" value="ECO:0007669"/>
    <property type="project" value="UniProtKB-SubCell"/>
</dbReference>
<evidence type="ECO:0000256" key="4">
    <source>
        <dbReference type="ARBA" id="ARBA00023186"/>
    </source>
</evidence>
<dbReference type="Pfam" id="PF09649">
    <property type="entry name" value="CHZ"/>
    <property type="match status" value="1"/>
</dbReference>
<evidence type="ECO:0000256" key="2">
    <source>
        <dbReference type="ARBA" id="ARBA00004123"/>
    </source>
</evidence>
<comment type="subcellular location">
    <subcellularLocation>
        <location evidence="2">Nucleus</location>
    </subcellularLocation>
</comment>
<evidence type="ECO:0000256" key="3">
    <source>
        <dbReference type="ARBA" id="ARBA00008057"/>
    </source>
</evidence>
<dbReference type="EMBL" id="ML996153">
    <property type="protein sequence ID" value="KAF2734041.1"/>
    <property type="molecule type" value="Genomic_DNA"/>
</dbReference>
<evidence type="ECO:0000256" key="1">
    <source>
        <dbReference type="ARBA" id="ARBA00002212"/>
    </source>
</evidence>
<keyword evidence="5" id="KW-0539">Nucleus</keyword>
<accession>A0A9P4V297</accession>
<feature type="compositionally biased region" description="Acidic residues" evidence="7">
    <location>
        <begin position="108"/>
        <end position="128"/>
    </location>
</feature>
<reference evidence="9" key="1">
    <citation type="journal article" date="2020" name="Stud. Mycol.">
        <title>101 Dothideomycetes genomes: a test case for predicting lifestyles and emergence of pathogens.</title>
        <authorList>
            <person name="Haridas S."/>
            <person name="Albert R."/>
            <person name="Binder M."/>
            <person name="Bloem J."/>
            <person name="Labutti K."/>
            <person name="Salamov A."/>
            <person name="Andreopoulos B."/>
            <person name="Baker S."/>
            <person name="Barry K."/>
            <person name="Bills G."/>
            <person name="Bluhm B."/>
            <person name="Cannon C."/>
            <person name="Castanera R."/>
            <person name="Culley D."/>
            <person name="Daum C."/>
            <person name="Ezra D."/>
            <person name="Gonzalez J."/>
            <person name="Henrissat B."/>
            <person name="Kuo A."/>
            <person name="Liang C."/>
            <person name="Lipzen A."/>
            <person name="Lutzoni F."/>
            <person name="Magnuson J."/>
            <person name="Mondo S."/>
            <person name="Nolan M."/>
            <person name="Ohm R."/>
            <person name="Pangilinan J."/>
            <person name="Park H.-J."/>
            <person name="Ramirez L."/>
            <person name="Alfaro M."/>
            <person name="Sun H."/>
            <person name="Tritt A."/>
            <person name="Yoshinaga Y."/>
            <person name="Zwiers L.-H."/>
            <person name="Turgeon B."/>
            <person name="Goodwin S."/>
            <person name="Spatafora J."/>
            <person name="Crous P."/>
            <person name="Grigoriev I."/>
        </authorList>
    </citation>
    <scope>NUCLEOTIDE SEQUENCE</scope>
    <source>
        <strain evidence="9">CBS 125425</strain>
    </source>
</reference>
<dbReference type="OrthoDB" id="2148987at2759"/>
<proteinExistence type="inferred from homology"/>
<evidence type="ECO:0000256" key="7">
    <source>
        <dbReference type="SAM" id="MobiDB-lite"/>
    </source>
</evidence>